<feature type="signal peptide" evidence="5">
    <location>
        <begin position="1"/>
        <end position="24"/>
    </location>
</feature>
<dbReference type="GO" id="GO:0016788">
    <property type="term" value="F:hydrolase activity, acting on ester bonds"/>
    <property type="evidence" value="ECO:0007669"/>
    <property type="project" value="InterPro"/>
</dbReference>
<dbReference type="Gene3D" id="3.40.50.1110">
    <property type="entry name" value="SGNH hydrolase"/>
    <property type="match status" value="1"/>
</dbReference>
<keyword evidence="4" id="KW-0325">Glycoprotein</keyword>
<name>A0AAV7EYK8_ARIFI</name>
<dbReference type="InterPro" id="IPR035669">
    <property type="entry name" value="SGNH_plant_lipase-like"/>
</dbReference>
<dbReference type="EMBL" id="JAINDJ010000003">
    <property type="protein sequence ID" value="KAG9452671.1"/>
    <property type="molecule type" value="Genomic_DNA"/>
</dbReference>
<evidence type="ECO:0000256" key="4">
    <source>
        <dbReference type="ARBA" id="ARBA00023180"/>
    </source>
</evidence>
<dbReference type="Proteomes" id="UP000825729">
    <property type="component" value="Unassembled WGS sequence"/>
</dbReference>
<dbReference type="SUPFAM" id="SSF52266">
    <property type="entry name" value="SGNH hydrolase"/>
    <property type="match status" value="1"/>
</dbReference>
<dbReference type="PANTHER" id="PTHR22835">
    <property type="entry name" value="ZINC FINGER FYVE DOMAIN CONTAINING PROTEIN"/>
    <property type="match status" value="1"/>
</dbReference>
<reference evidence="6 7" key="1">
    <citation type="submission" date="2021-07" db="EMBL/GenBank/DDBJ databases">
        <title>The Aristolochia fimbriata genome: insights into angiosperm evolution, floral development and chemical biosynthesis.</title>
        <authorList>
            <person name="Jiao Y."/>
        </authorList>
    </citation>
    <scope>NUCLEOTIDE SEQUENCE [LARGE SCALE GENOMIC DNA]</scope>
    <source>
        <strain evidence="6">IBCAS-2021</strain>
        <tissue evidence="6">Leaf</tissue>
    </source>
</reference>
<feature type="chain" id="PRO_5043540875" evidence="5">
    <location>
        <begin position="25"/>
        <end position="351"/>
    </location>
</feature>
<dbReference type="InterPro" id="IPR036514">
    <property type="entry name" value="SGNH_hydro_sf"/>
</dbReference>
<gene>
    <name evidence="6" type="ORF">H6P81_005575</name>
</gene>
<accession>A0AAV7EYK8</accession>
<dbReference type="InterPro" id="IPR001087">
    <property type="entry name" value="GDSL"/>
</dbReference>
<protein>
    <submittedName>
        <fullName evidence="6">Uncharacterized protein</fullName>
    </submittedName>
</protein>
<keyword evidence="3" id="KW-0378">Hydrolase</keyword>
<comment type="caution">
    <text evidence="6">The sequence shown here is derived from an EMBL/GenBank/DDBJ whole genome shotgun (WGS) entry which is preliminary data.</text>
</comment>
<proteinExistence type="inferred from homology"/>
<evidence type="ECO:0000313" key="6">
    <source>
        <dbReference type="EMBL" id="KAG9452671.1"/>
    </source>
</evidence>
<evidence type="ECO:0000256" key="2">
    <source>
        <dbReference type="ARBA" id="ARBA00022729"/>
    </source>
</evidence>
<organism evidence="6 7">
    <name type="scientific">Aristolochia fimbriata</name>
    <name type="common">White veined hardy Dutchman's pipe vine</name>
    <dbReference type="NCBI Taxonomy" id="158543"/>
    <lineage>
        <taxon>Eukaryota</taxon>
        <taxon>Viridiplantae</taxon>
        <taxon>Streptophyta</taxon>
        <taxon>Embryophyta</taxon>
        <taxon>Tracheophyta</taxon>
        <taxon>Spermatophyta</taxon>
        <taxon>Magnoliopsida</taxon>
        <taxon>Magnoliidae</taxon>
        <taxon>Piperales</taxon>
        <taxon>Aristolochiaceae</taxon>
        <taxon>Aristolochia</taxon>
    </lineage>
</organism>
<evidence type="ECO:0000256" key="3">
    <source>
        <dbReference type="ARBA" id="ARBA00022801"/>
    </source>
</evidence>
<dbReference type="Pfam" id="PF00657">
    <property type="entry name" value="Lipase_GDSL"/>
    <property type="match status" value="1"/>
</dbReference>
<evidence type="ECO:0000256" key="1">
    <source>
        <dbReference type="ARBA" id="ARBA00008668"/>
    </source>
</evidence>
<evidence type="ECO:0000313" key="7">
    <source>
        <dbReference type="Proteomes" id="UP000825729"/>
    </source>
</evidence>
<evidence type="ECO:0000256" key="5">
    <source>
        <dbReference type="SAM" id="SignalP"/>
    </source>
</evidence>
<keyword evidence="7" id="KW-1185">Reference proteome</keyword>
<comment type="similarity">
    <text evidence="1">Belongs to the 'GDSL' lipolytic enzyme family.</text>
</comment>
<keyword evidence="2 5" id="KW-0732">Signal</keyword>
<dbReference type="PANTHER" id="PTHR22835:SF517">
    <property type="entry name" value="GDSL-LIKE LIPASE_ACYLHYDROLASE FAMILY PROTEIN, EXPRESSED"/>
    <property type="match status" value="1"/>
</dbReference>
<sequence>MGSTKASFPISFLVLNLILSFSAAVVVAPGPYDAIYSFGDSIADTGNLMRGPGARPPYGETYFRRPTGRCSDGRLMIDFIAQRFGLPLVKPYLGGGPFVTGANFAVAGATALDAGFLRSRGINPPTANSLNVQLGWFENHLGSICRTPEECNNRLGRALFLLGEIGGNDYNDAFFQGKPMSQVDALVPAVVQTIRAAATRLISHGARRLIVPGNFPIGCVPSYLASFPGPYDQRGCLSYYNEFSERHNAQLQQMLQGLRMEFPYVRIQYADYYHAMLEVLDNAPRLGFTQRFRACCGVGGVNNYNGGRMCGTPGTTLCPDPSRYISWDGIHMTERTYGNLADTLFRSYLRG</sequence>
<dbReference type="AlphaFoldDB" id="A0AAV7EYK8"/>
<dbReference type="CDD" id="cd01837">
    <property type="entry name" value="SGNH_plant_lipase_like"/>
    <property type="match status" value="1"/>
</dbReference>